<evidence type="ECO:0000256" key="11">
    <source>
        <dbReference type="ARBA" id="ARBA00023136"/>
    </source>
</evidence>
<keyword evidence="10" id="KW-0560">Oxidoreductase</keyword>
<feature type="region of interest" description="Disordered" evidence="17">
    <location>
        <begin position="1"/>
        <end position="22"/>
    </location>
</feature>
<comment type="subcellular location">
    <subcellularLocation>
        <location evidence="1">Cell membrane</location>
        <topology evidence="1">Multi-pass membrane protein</topology>
    </subcellularLocation>
</comment>
<evidence type="ECO:0000256" key="4">
    <source>
        <dbReference type="ARBA" id="ARBA00014689"/>
    </source>
</evidence>
<dbReference type="eggNOG" id="COG3125">
    <property type="taxonomic scope" value="Bacteria"/>
</dbReference>
<dbReference type="NCBIfam" id="TIGR02847">
    <property type="entry name" value="CyoD"/>
    <property type="match status" value="1"/>
</dbReference>
<dbReference type="HOGENOM" id="CLU_140945_1_1_5"/>
<evidence type="ECO:0000313" key="20">
    <source>
        <dbReference type="Proteomes" id="UP000001623"/>
    </source>
</evidence>
<dbReference type="GO" id="GO:0015078">
    <property type="term" value="F:proton transmembrane transporter activity"/>
    <property type="evidence" value="ECO:0007669"/>
    <property type="project" value="TreeGrafter"/>
</dbReference>
<dbReference type="GO" id="GO:0009319">
    <property type="term" value="C:cytochrome o ubiquinol oxidase complex"/>
    <property type="evidence" value="ECO:0007669"/>
    <property type="project" value="TreeGrafter"/>
</dbReference>
<dbReference type="GO" id="GO:0015990">
    <property type="term" value="P:electron transport coupled proton transport"/>
    <property type="evidence" value="ECO:0007669"/>
    <property type="project" value="InterPro"/>
</dbReference>
<comment type="similarity">
    <text evidence="2">Belongs to the cytochrome c oxidase bacterial subunit 4 family.</text>
</comment>
<evidence type="ECO:0000256" key="18">
    <source>
        <dbReference type="SAM" id="Phobius"/>
    </source>
</evidence>
<dbReference type="AlphaFoldDB" id="F7YAP4"/>
<dbReference type="PANTHER" id="PTHR36835:SF1">
    <property type="entry name" value="CYTOCHROME BO(3) UBIQUINOL OXIDASE SUBUNIT 4"/>
    <property type="match status" value="1"/>
</dbReference>
<keyword evidence="11 18" id="KW-0472">Membrane</keyword>
<sequence>MTDIESGPGEMQDRRDSAPGEERITEHEVAGGLLGYVIGYGLAILLTIASFLAAQTDLIYQPAVISALVVLAVAQMGVHLVFFLHLTTGPDNTNNILALAFGVLIVALVVLGSVWIMAHLNENMAAMTAHQAGTMP</sequence>
<proteinExistence type="inferred from homology"/>
<keyword evidence="5" id="KW-0813">Transport</keyword>
<feature type="transmembrane region" description="Helical" evidence="18">
    <location>
        <begin position="96"/>
        <end position="118"/>
    </location>
</feature>
<dbReference type="KEGG" id="mop:Mesop_4376"/>
<dbReference type="InterPro" id="IPR005171">
    <property type="entry name" value="Cyt_c_oxidase_su4_prok"/>
</dbReference>
<keyword evidence="7 18" id="KW-0812">Transmembrane</keyword>
<dbReference type="GO" id="GO:0005886">
    <property type="term" value="C:plasma membrane"/>
    <property type="evidence" value="ECO:0007669"/>
    <property type="project" value="UniProtKB-SubCell"/>
</dbReference>
<dbReference type="PANTHER" id="PTHR36835">
    <property type="entry name" value="CYTOCHROME BO(3) UBIQUINOL OXIDASE SUBUNIT 4"/>
    <property type="match status" value="1"/>
</dbReference>
<evidence type="ECO:0000256" key="17">
    <source>
        <dbReference type="SAM" id="MobiDB-lite"/>
    </source>
</evidence>
<evidence type="ECO:0000256" key="7">
    <source>
        <dbReference type="ARBA" id="ARBA00022692"/>
    </source>
</evidence>
<dbReference type="InterPro" id="IPR014210">
    <property type="entry name" value="Cyt_o_ubiqinol_oxidase_su4"/>
</dbReference>
<feature type="transmembrane region" description="Helical" evidence="18">
    <location>
        <begin position="59"/>
        <end position="84"/>
    </location>
</feature>
<protein>
    <recommendedName>
        <fullName evidence="4">Cytochrome bo(3) ubiquinol oxidase subunit 4</fullName>
    </recommendedName>
    <alternativeName>
        <fullName evidence="16">Cytochrome o ubiquinol oxidase subunit 4</fullName>
    </alternativeName>
    <alternativeName>
        <fullName evidence="13">Oxidase bo(3) subunit 4</fullName>
    </alternativeName>
    <alternativeName>
        <fullName evidence="14">Ubiquinol oxidase polypeptide IV</fullName>
    </alternativeName>
    <alternativeName>
        <fullName evidence="15">Ubiquinol oxidase subunit 4</fullName>
    </alternativeName>
</protein>
<dbReference type="Pfam" id="PF03626">
    <property type="entry name" value="COX4_pro"/>
    <property type="match status" value="1"/>
</dbReference>
<evidence type="ECO:0000256" key="10">
    <source>
        <dbReference type="ARBA" id="ARBA00023002"/>
    </source>
</evidence>
<evidence type="ECO:0000256" key="6">
    <source>
        <dbReference type="ARBA" id="ARBA00022475"/>
    </source>
</evidence>
<evidence type="ECO:0000256" key="14">
    <source>
        <dbReference type="ARBA" id="ARBA00030211"/>
    </source>
</evidence>
<gene>
    <name evidence="19" type="ordered locus">Mesop_4376</name>
</gene>
<keyword evidence="9 18" id="KW-1133">Transmembrane helix</keyword>
<comment type="subunit">
    <text evidence="3">Heterooctamer of two A chains, two B chains, two C chains and two D chains.</text>
</comment>
<evidence type="ECO:0000256" key="3">
    <source>
        <dbReference type="ARBA" id="ARBA00011700"/>
    </source>
</evidence>
<dbReference type="GO" id="GO:0019646">
    <property type="term" value="P:aerobic electron transport chain"/>
    <property type="evidence" value="ECO:0007669"/>
    <property type="project" value="TreeGrafter"/>
</dbReference>
<name>F7YAP4_MESOW</name>
<reference evidence="19 20" key="1">
    <citation type="submission" date="2010-10" db="EMBL/GenBank/DDBJ databases">
        <title>Complete sequence of Mesorhizobium opportunistum WSM2075.</title>
        <authorList>
            <consortium name="US DOE Joint Genome Institute"/>
            <person name="Lucas S."/>
            <person name="Copeland A."/>
            <person name="Lapidus A."/>
            <person name="Cheng J.-F."/>
            <person name="Bruce D."/>
            <person name="Goodwin L."/>
            <person name="Pitluck S."/>
            <person name="Chertkov O."/>
            <person name="Misra M."/>
            <person name="Detter J.C."/>
            <person name="Han C."/>
            <person name="Tapia R."/>
            <person name="Land M."/>
            <person name="Hauser L."/>
            <person name="Kyrpides N."/>
            <person name="Ovchinnikova G."/>
            <person name="Mavrommatis K.M."/>
            <person name="Tiwari R.P."/>
            <person name="Howieson J.G."/>
            <person name="O'Hara G.W."/>
            <person name="Nandasena K.G."/>
            <person name="Woyke T."/>
        </authorList>
    </citation>
    <scope>NUCLEOTIDE SEQUENCE [LARGE SCALE GENOMIC DNA]</scope>
    <source>
        <strain evidence="20">LMG 24607 / HAMBI 3007 / WSM2075</strain>
    </source>
</reference>
<keyword evidence="6" id="KW-1003">Cell membrane</keyword>
<evidence type="ECO:0000256" key="12">
    <source>
        <dbReference type="ARBA" id="ARBA00025694"/>
    </source>
</evidence>
<keyword evidence="8" id="KW-0249">Electron transport</keyword>
<evidence type="ECO:0000256" key="5">
    <source>
        <dbReference type="ARBA" id="ARBA00022448"/>
    </source>
</evidence>
<evidence type="ECO:0000256" key="16">
    <source>
        <dbReference type="ARBA" id="ARBA00032185"/>
    </source>
</evidence>
<dbReference type="GO" id="GO:0009486">
    <property type="term" value="F:cytochrome bo3 ubiquinol oxidase activity"/>
    <property type="evidence" value="ECO:0007669"/>
    <property type="project" value="InterPro"/>
</dbReference>
<dbReference type="InterPro" id="IPR050968">
    <property type="entry name" value="Cytochrome_c_oxidase_bac_sub4"/>
</dbReference>
<evidence type="ECO:0000256" key="2">
    <source>
        <dbReference type="ARBA" id="ARBA00008079"/>
    </source>
</evidence>
<feature type="transmembrane region" description="Helical" evidence="18">
    <location>
        <begin position="33"/>
        <end position="53"/>
    </location>
</feature>
<dbReference type="Proteomes" id="UP000001623">
    <property type="component" value="Chromosome"/>
</dbReference>
<evidence type="ECO:0000256" key="1">
    <source>
        <dbReference type="ARBA" id="ARBA00004651"/>
    </source>
</evidence>
<organism evidence="19 20">
    <name type="scientific">Mesorhizobium opportunistum (strain LMG 24607 / HAMBI 3007 / WSM2075)</name>
    <dbReference type="NCBI Taxonomy" id="536019"/>
    <lineage>
        <taxon>Bacteria</taxon>
        <taxon>Pseudomonadati</taxon>
        <taxon>Pseudomonadota</taxon>
        <taxon>Alphaproteobacteria</taxon>
        <taxon>Hyphomicrobiales</taxon>
        <taxon>Phyllobacteriaceae</taxon>
        <taxon>Mesorhizobium</taxon>
    </lineage>
</organism>
<evidence type="ECO:0000256" key="8">
    <source>
        <dbReference type="ARBA" id="ARBA00022982"/>
    </source>
</evidence>
<evidence type="ECO:0000256" key="15">
    <source>
        <dbReference type="ARBA" id="ARBA00031887"/>
    </source>
</evidence>
<dbReference type="EMBL" id="CP002279">
    <property type="protein sequence ID" value="AEH88804.1"/>
    <property type="molecule type" value="Genomic_DNA"/>
</dbReference>
<dbReference type="RefSeq" id="WP_013895480.1">
    <property type="nucleotide sequence ID" value="NC_015675.1"/>
</dbReference>
<accession>F7YAP4</accession>
<feature type="compositionally biased region" description="Basic and acidic residues" evidence="17">
    <location>
        <begin position="11"/>
        <end position="22"/>
    </location>
</feature>
<evidence type="ECO:0000256" key="9">
    <source>
        <dbReference type="ARBA" id="ARBA00022989"/>
    </source>
</evidence>
<comment type="function">
    <text evidence="12">Cytochrome bo(3) ubiquinol terminal oxidase is the component of the aerobic respiratory chain of E.coli that predominates when cells are grown at high aeration. Has proton pump activity across the membrane in addition to electron transfer, pumping 2 protons/electron.</text>
</comment>
<evidence type="ECO:0000256" key="13">
    <source>
        <dbReference type="ARBA" id="ARBA00030071"/>
    </source>
</evidence>
<evidence type="ECO:0000313" key="19">
    <source>
        <dbReference type="EMBL" id="AEH88804.1"/>
    </source>
</evidence>
<dbReference type="STRING" id="536019.Mesop_4376"/>